<dbReference type="OrthoDB" id="2148946at2759"/>
<comment type="caution">
    <text evidence="2">The sequence shown here is derived from an EMBL/GenBank/DDBJ whole genome shotgun (WGS) entry which is preliminary data.</text>
</comment>
<dbReference type="PANTHER" id="PTHR43628:SF1">
    <property type="entry name" value="CHITIN SYNTHASE REGULATORY FACTOR 2-RELATED"/>
    <property type="match status" value="1"/>
</dbReference>
<dbReference type="SUPFAM" id="SSF81901">
    <property type="entry name" value="HCP-like"/>
    <property type="match status" value="1"/>
</dbReference>
<feature type="compositionally biased region" description="Basic and acidic residues" evidence="1">
    <location>
        <begin position="1"/>
        <end position="15"/>
    </location>
</feature>
<dbReference type="EMBL" id="RIBY02002089">
    <property type="protein sequence ID" value="KAH9825738.1"/>
    <property type="molecule type" value="Genomic_DNA"/>
</dbReference>
<protein>
    <submittedName>
        <fullName evidence="2">Sel1-like repeat protein</fullName>
    </submittedName>
</protein>
<dbReference type="Proteomes" id="UP001138500">
    <property type="component" value="Unassembled WGS sequence"/>
</dbReference>
<evidence type="ECO:0000313" key="3">
    <source>
        <dbReference type="Proteomes" id="UP001138500"/>
    </source>
</evidence>
<organism evidence="2 3">
    <name type="scientific">Teratosphaeria destructans</name>
    <dbReference type="NCBI Taxonomy" id="418781"/>
    <lineage>
        <taxon>Eukaryota</taxon>
        <taxon>Fungi</taxon>
        <taxon>Dikarya</taxon>
        <taxon>Ascomycota</taxon>
        <taxon>Pezizomycotina</taxon>
        <taxon>Dothideomycetes</taxon>
        <taxon>Dothideomycetidae</taxon>
        <taxon>Mycosphaerellales</taxon>
        <taxon>Teratosphaeriaceae</taxon>
        <taxon>Teratosphaeria</taxon>
    </lineage>
</organism>
<sequence length="383" mass="42312">MTGLRDLLKKKEKIGQEGASGRGGQGGEQQRQQQAELDVPEFTFKRSTTETEEIIQPPTFPEDAATDGKSAEQEKRKRRHTLSFKKSSRDLVRKEPPAETGDEKLPLRPKGERRLSERLGLHRERPRSTSTEVSTNLPVNLPEAPEAVAPRSTHGDPADHDNAQREQQEAQWEKRATILAQSNPHLVEEQQPQPQRGKSHSRSRSPSISDKRNDENIQEAIRLHESGDLTNSTAMFGRLAQPNGANNALAQVLYGLALRHGWGIPPEPDKAVHYLSLAASNSASVEQQALESGMRRGGAAKGELVLAIFELANCFRHGWGVKKDAVAARQYYETAANLGDTDAMEEAAWCFLEGFGGAKDKFKAAQYLRLAEEKGSKSVGNSW</sequence>
<dbReference type="PANTHER" id="PTHR43628">
    <property type="entry name" value="ACTIVATOR OF C KINASE PROTEIN 1-RELATED"/>
    <property type="match status" value="1"/>
</dbReference>
<dbReference type="Gene3D" id="1.25.40.10">
    <property type="entry name" value="Tetratricopeptide repeat domain"/>
    <property type="match status" value="1"/>
</dbReference>
<gene>
    <name evidence="2" type="ORF">Tdes44962_MAKER00668</name>
</gene>
<dbReference type="InterPro" id="IPR006597">
    <property type="entry name" value="Sel1-like"/>
</dbReference>
<dbReference type="GO" id="GO:0010972">
    <property type="term" value="P:negative regulation of G2/M transition of mitotic cell cycle"/>
    <property type="evidence" value="ECO:0007669"/>
    <property type="project" value="TreeGrafter"/>
</dbReference>
<dbReference type="InterPro" id="IPR052945">
    <property type="entry name" value="Mitotic_Regulator"/>
</dbReference>
<evidence type="ECO:0000256" key="1">
    <source>
        <dbReference type="SAM" id="MobiDB-lite"/>
    </source>
</evidence>
<feature type="region of interest" description="Disordered" evidence="1">
    <location>
        <begin position="1"/>
        <end position="172"/>
    </location>
</feature>
<dbReference type="GO" id="GO:0032153">
    <property type="term" value="C:cell division site"/>
    <property type="evidence" value="ECO:0007669"/>
    <property type="project" value="TreeGrafter"/>
</dbReference>
<dbReference type="InterPro" id="IPR011990">
    <property type="entry name" value="TPR-like_helical_dom_sf"/>
</dbReference>
<accession>A0A9W7SNI9</accession>
<feature type="compositionally biased region" description="Basic and acidic residues" evidence="1">
    <location>
        <begin position="87"/>
        <end position="127"/>
    </location>
</feature>
<dbReference type="SMART" id="SM00671">
    <property type="entry name" value="SEL1"/>
    <property type="match status" value="3"/>
</dbReference>
<keyword evidence="3" id="KW-1185">Reference proteome</keyword>
<proteinExistence type="predicted"/>
<name>A0A9W7SNI9_9PEZI</name>
<feature type="compositionally biased region" description="Polar residues" evidence="1">
    <location>
        <begin position="184"/>
        <end position="194"/>
    </location>
</feature>
<dbReference type="Pfam" id="PF08238">
    <property type="entry name" value="Sel1"/>
    <property type="match status" value="3"/>
</dbReference>
<reference evidence="2 3" key="1">
    <citation type="journal article" date="2018" name="IMA Fungus">
        <title>IMA Genome-F 10: Nine draft genome sequences of Claviceps purpurea s.lat., including C. arundinis, C. humidiphila, and C. cf. spartinae, pseudomolecules for the pitch canker pathogen Fusarium circinatum, draft genome of Davidsoniella eucalypti, Grosmannia galeiformis, Quambalaria eucalypti, and Teratosphaeria destructans.</title>
        <authorList>
            <person name="Wingfield B.D."/>
            <person name="Liu M."/>
            <person name="Nguyen H.D."/>
            <person name="Lane F.A."/>
            <person name="Morgan S.W."/>
            <person name="De Vos L."/>
            <person name="Wilken P.M."/>
            <person name="Duong T.A."/>
            <person name="Aylward J."/>
            <person name="Coetzee M.P."/>
            <person name="Dadej K."/>
            <person name="De Beer Z.W."/>
            <person name="Findlay W."/>
            <person name="Havenga M."/>
            <person name="Kolarik M."/>
            <person name="Menzies J.G."/>
            <person name="Naidoo K."/>
            <person name="Pochopski O."/>
            <person name="Shoukouhi P."/>
            <person name="Santana Q.C."/>
            <person name="Seifert K.A."/>
            <person name="Soal N."/>
            <person name="Steenkamp E.T."/>
            <person name="Tatham C.T."/>
            <person name="van der Nest M.A."/>
            <person name="Wingfield M.J."/>
        </authorList>
    </citation>
    <scope>NUCLEOTIDE SEQUENCE [LARGE SCALE GENOMIC DNA]</scope>
    <source>
        <strain evidence="2">CMW44962</strain>
    </source>
</reference>
<reference evidence="2 3" key="2">
    <citation type="journal article" date="2021" name="Curr. Genet.">
        <title>Genetic response to nitrogen starvation in the aggressive Eucalyptus foliar pathogen Teratosphaeria destructans.</title>
        <authorList>
            <person name="Havenga M."/>
            <person name="Wingfield B.D."/>
            <person name="Wingfield M.J."/>
            <person name="Dreyer L.L."/>
            <person name="Roets F."/>
            <person name="Aylward J."/>
        </authorList>
    </citation>
    <scope>NUCLEOTIDE SEQUENCE [LARGE SCALE GENOMIC DNA]</scope>
    <source>
        <strain evidence="2">CMW44962</strain>
    </source>
</reference>
<evidence type="ECO:0000313" key="2">
    <source>
        <dbReference type="EMBL" id="KAH9825738.1"/>
    </source>
</evidence>
<feature type="compositionally biased region" description="Gly residues" evidence="1">
    <location>
        <begin position="18"/>
        <end position="27"/>
    </location>
</feature>
<feature type="compositionally biased region" description="Polar residues" evidence="1">
    <location>
        <begin position="128"/>
        <end position="138"/>
    </location>
</feature>
<feature type="compositionally biased region" description="Basic and acidic residues" evidence="1">
    <location>
        <begin position="153"/>
        <end position="172"/>
    </location>
</feature>
<feature type="region of interest" description="Disordered" evidence="1">
    <location>
        <begin position="184"/>
        <end position="215"/>
    </location>
</feature>
<dbReference type="AlphaFoldDB" id="A0A9W7SNI9"/>